<dbReference type="AlphaFoldDB" id="A0A6L5XBB7"/>
<accession>A0A6L5XBB7</accession>
<reference evidence="1 2" key="1">
    <citation type="submission" date="2019-08" db="EMBL/GenBank/DDBJ databases">
        <title>In-depth cultivation of the pig gut microbiome towards novel bacterial diversity and tailored functional studies.</title>
        <authorList>
            <person name="Wylensek D."/>
            <person name="Hitch T.C.A."/>
            <person name="Clavel T."/>
        </authorList>
    </citation>
    <scope>NUCLEOTIDE SEQUENCE [LARGE SCALE GENOMIC DNA]</scope>
    <source>
        <strain evidence="1 2">Oil-RF-744-WCA-WT-10</strain>
    </source>
</reference>
<protein>
    <submittedName>
        <fullName evidence="1">Uncharacterized protein</fullName>
    </submittedName>
</protein>
<dbReference type="Proteomes" id="UP000483362">
    <property type="component" value="Unassembled WGS sequence"/>
</dbReference>
<keyword evidence="2" id="KW-1185">Reference proteome</keyword>
<comment type="caution">
    <text evidence="1">The sequence shown here is derived from an EMBL/GenBank/DDBJ whole genome shotgun (WGS) entry which is preliminary data.</text>
</comment>
<name>A0A6L5XBB7_9BACT</name>
<gene>
    <name evidence="1" type="ORF">FYJ29_07760</name>
</gene>
<evidence type="ECO:0000313" key="2">
    <source>
        <dbReference type="Proteomes" id="UP000483362"/>
    </source>
</evidence>
<dbReference type="EMBL" id="VULT01000010">
    <property type="protein sequence ID" value="MSS17650.1"/>
    <property type="molecule type" value="Genomic_DNA"/>
</dbReference>
<organism evidence="1 2">
    <name type="scientific">Sodaliphilus pleomorphus</name>
    <dbReference type="NCBI Taxonomy" id="2606626"/>
    <lineage>
        <taxon>Bacteria</taxon>
        <taxon>Pseudomonadati</taxon>
        <taxon>Bacteroidota</taxon>
        <taxon>Bacteroidia</taxon>
        <taxon>Bacteroidales</taxon>
        <taxon>Muribaculaceae</taxon>
        <taxon>Sodaliphilus</taxon>
    </lineage>
</organism>
<sequence length="63" mass="6639">MASLTLKQLFQFPADVEERLKDKTFVGIDFGTSTGLGVNSPFGPICCSMSAIKIIPTTIGASS</sequence>
<dbReference type="RefSeq" id="WP_154328518.1">
    <property type="nucleotide sequence ID" value="NZ_CP045696.1"/>
</dbReference>
<evidence type="ECO:0000313" key="1">
    <source>
        <dbReference type="EMBL" id="MSS17650.1"/>
    </source>
</evidence>
<proteinExistence type="predicted"/>